<sequence>MQRPEIQDLPIIKEMIDKGLIGMQTVVPPTGRVFRLNTSHLNKKYYIAVLEHFIELVGYEEECLEFLDSPDDIKEYIDKHADLIDSNDSVFCGEWYTPILYEIEAKSKDEALEKYKVGDNKEIE</sequence>
<dbReference type="EMBL" id="MG696114">
    <property type="protein sequence ID" value="AUM58495.1"/>
    <property type="molecule type" value="Genomic_DNA"/>
</dbReference>
<keyword evidence="2" id="KW-1185">Reference proteome</keyword>
<protein>
    <submittedName>
        <fullName evidence="1">Uncharacterized protein</fullName>
    </submittedName>
</protein>
<gene>
    <name evidence="1" type="ORF">phiP43_137</name>
</gene>
<evidence type="ECO:0000313" key="2">
    <source>
        <dbReference type="Proteomes" id="UP000240538"/>
    </source>
</evidence>
<evidence type="ECO:0000313" key="1">
    <source>
        <dbReference type="EMBL" id="AUM58495.1"/>
    </source>
</evidence>
<dbReference type="Proteomes" id="UP000240538">
    <property type="component" value="Segment"/>
</dbReference>
<organism evidence="1 2">
    <name type="scientific">Proteus phage phiP4-3</name>
    <dbReference type="NCBI Taxonomy" id="2065203"/>
    <lineage>
        <taxon>Viruses</taxon>
        <taxon>Duplodnaviria</taxon>
        <taxon>Heunggongvirae</taxon>
        <taxon>Uroviricota</taxon>
        <taxon>Caudoviricetes</taxon>
        <taxon>Pantevenvirales</taxon>
        <taxon>Straboviridae</taxon>
        <taxon>Bragavirus</taxon>
        <taxon>Bragavirus p43</taxon>
    </lineage>
</organism>
<accession>A0A2I6PFI9</accession>
<proteinExistence type="predicted"/>
<reference evidence="1 2" key="1">
    <citation type="submission" date="2017-12" db="EMBL/GenBank/DDBJ databases">
        <title>Complete genome sequence and characterization of bacteriophage phiP4-3 infecting Proteus pennea.</title>
        <authorList>
            <person name="He Y."/>
            <person name="Yang H."/>
        </authorList>
    </citation>
    <scope>NUCLEOTIDE SEQUENCE [LARGE SCALE GENOMIC DNA]</scope>
</reference>
<name>A0A2I6PFI9_9CAUD</name>